<dbReference type="InterPro" id="IPR026268">
    <property type="entry name" value="RseC"/>
</dbReference>
<feature type="transmembrane region" description="Helical" evidence="1">
    <location>
        <begin position="114"/>
        <end position="137"/>
    </location>
</feature>
<proteinExistence type="predicted"/>
<keyword evidence="1" id="KW-0812">Transmembrane</keyword>
<comment type="caution">
    <text evidence="2">The sequence shown here is derived from an EMBL/GenBank/DDBJ whole genome shotgun (WGS) entry which is preliminary data.</text>
</comment>
<evidence type="ECO:0000313" key="2">
    <source>
        <dbReference type="EMBL" id="KKO07400.1"/>
    </source>
</evidence>
<feature type="transmembrane region" description="Helical" evidence="1">
    <location>
        <begin position="86"/>
        <end position="108"/>
    </location>
</feature>
<sequence length="150" mass="16143">MGVSDSYVSLLRTGNVVDYTADGLVIEISAQQSCEQCAQGRGCGLGLLSRRRSQRLVITVPDKLAKVEQHYPLGSHVTISLPRTSITLLAFCIYALPLIAALLLSGLASLLSNAVWLAPLIFFVTLVSGAISVKYLLHGQSERFRPSLVS</sequence>
<organism evidence="2">
    <name type="scientific">marine sediment metagenome</name>
    <dbReference type="NCBI Taxonomy" id="412755"/>
    <lineage>
        <taxon>unclassified sequences</taxon>
        <taxon>metagenomes</taxon>
        <taxon>ecological metagenomes</taxon>
    </lineage>
</organism>
<dbReference type="AlphaFoldDB" id="A0A0F9VTL5"/>
<evidence type="ECO:0000256" key="1">
    <source>
        <dbReference type="SAM" id="Phobius"/>
    </source>
</evidence>
<accession>A0A0F9VTL5</accession>
<gene>
    <name evidence="2" type="ORF">LCGC14_0053560</name>
</gene>
<evidence type="ECO:0008006" key="3">
    <source>
        <dbReference type="Google" id="ProtNLM"/>
    </source>
</evidence>
<keyword evidence="1" id="KW-1133">Transmembrane helix</keyword>
<dbReference type="Pfam" id="PF04246">
    <property type="entry name" value="RseC_MucC"/>
    <property type="match status" value="1"/>
</dbReference>
<name>A0A0F9VTL5_9ZZZZ</name>
<dbReference type="EMBL" id="LAZR01000012">
    <property type="protein sequence ID" value="KKO07400.1"/>
    <property type="molecule type" value="Genomic_DNA"/>
</dbReference>
<keyword evidence="1" id="KW-0472">Membrane</keyword>
<dbReference type="PIRSF" id="PIRSF004923">
    <property type="entry name" value="RseC"/>
    <property type="match status" value="1"/>
</dbReference>
<reference evidence="2" key="1">
    <citation type="journal article" date="2015" name="Nature">
        <title>Complex archaea that bridge the gap between prokaryotes and eukaryotes.</title>
        <authorList>
            <person name="Spang A."/>
            <person name="Saw J.H."/>
            <person name="Jorgensen S.L."/>
            <person name="Zaremba-Niedzwiedzka K."/>
            <person name="Martijn J."/>
            <person name="Lind A.E."/>
            <person name="van Eijk R."/>
            <person name="Schleper C."/>
            <person name="Guy L."/>
            <person name="Ettema T.J."/>
        </authorList>
    </citation>
    <scope>NUCLEOTIDE SEQUENCE</scope>
</reference>
<protein>
    <recommendedName>
        <fullName evidence="3">Fis family transcriptional regulator</fullName>
    </recommendedName>
</protein>